<dbReference type="AlphaFoldDB" id="A0A834T3M6"/>
<dbReference type="Gene3D" id="3.40.50.300">
    <property type="entry name" value="P-loop containing nucleotide triphosphate hydrolases"/>
    <property type="match status" value="1"/>
</dbReference>
<dbReference type="CDD" id="cd14798">
    <property type="entry name" value="RX-CC_like"/>
    <property type="match status" value="1"/>
</dbReference>
<dbReference type="GO" id="GO:0043531">
    <property type="term" value="F:ADP binding"/>
    <property type="evidence" value="ECO:0007669"/>
    <property type="project" value="InterPro"/>
</dbReference>
<dbReference type="Pfam" id="PF25019">
    <property type="entry name" value="LRR_R13L1-DRL21"/>
    <property type="match status" value="1"/>
</dbReference>
<keyword evidence="4" id="KW-0611">Plant defense</keyword>
<dbReference type="Gene3D" id="3.80.10.10">
    <property type="entry name" value="Ribonuclease Inhibitor"/>
    <property type="match status" value="3"/>
</dbReference>
<evidence type="ECO:0000313" key="10">
    <source>
        <dbReference type="Proteomes" id="UP000634136"/>
    </source>
</evidence>
<gene>
    <name evidence="9" type="ORF">G2W53_029677</name>
</gene>
<dbReference type="InterPro" id="IPR038005">
    <property type="entry name" value="RX-like_CC"/>
</dbReference>
<keyword evidence="10" id="KW-1185">Reference proteome</keyword>
<evidence type="ECO:0000256" key="1">
    <source>
        <dbReference type="ARBA" id="ARBA00022614"/>
    </source>
</evidence>
<keyword evidence="3" id="KW-0547">Nucleotide-binding</keyword>
<organism evidence="9 10">
    <name type="scientific">Senna tora</name>
    <dbReference type="NCBI Taxonomy" id="362788"/>
    <lineage>
        <taxon>Eukaryota</taxon>
        <taxon>Viridiplantae</taxon>
        <taxon>Streptophyta</taxon>
        <taxon>Embryophyta</taxon>
        <taxon>Tracheophyta</taxon>
        <taxon>Spermatophyta</taxon>
        <taxon>Magnoliopsida</taxon>
        <taxon>eudicotyledons</taxon>
        <taxon>Gunneridae</taxon>
        <taxon>Pentapetalae</taxon>
        <taxon>rosids</taxon>
        <taxon>fabids</taxon>
        <taxon>Fabales</taxon>
        <taxon>Fabaceae</taxon>
        <taxon>Caesalpinioideae</taxon>
        <taxon>Cassia clade</taxon>
        <taxon>Senna</taxon>
    </lineage>
</organism>
<evidence type="ECO:0000313" key="9">
    <source>
        <dbReference type="EMBL" id="KAF7815708.1"/>
    </source>
</evidence>
<dbReference type="OrthoDB" id="5279713at2759"/>
<dbReference type="SUPFAM" id="SSF52540">
    <property type="entry name" value="P-loop containing nucleoside triphosphate hydrolases"/>
    <property type="match status" value="1"/>
</dbReference>
<feature type="domain" description="R13L1/DRL21-like LRR repeat region" evidence="8">
    <location>
        <begin position="429"/>
        <end position="560"/>
    </location>
</feature>
<dbReference type="InterPro" id="IPR027417">
    <property type="entry name" value="P-loop_NTPase"/>
</dbReference>
<sequence length="752" mass="85712">MAEALLEILVENLNSFARSELATFCGVNGEIERLTRSLTTIQAVIVDAEKKEITDESIKIWLQQLKDAAHVLDDILDDYSIRSPPQYCFSLSSFKPNNIWFRYRIGKRLKDISQRLDQISEDRNRHHFFQREVVIREGPIQVPEWRHTGFVIQSKKVYGRDGDKRKIVELLKHDREGLFVYPIVGLGGLGKTTLAQLVFNDPEVINHFNSFRIWICISDDFSVIRILQSIMESLTSQKCDTSNLATLQRDVQEKLQSVRYLLVLDDVWNQDQDRWYQLRCVLECGSNGASVLVTTRDSNIASFMRTFTTDDHGCMRFKMHDLVHDLAQSITEKECCVMKDGDITNLPRSTRHIGIPTPICSLRKLEIFKLEHCRNLGRLPEGLTNLQNLRHLIIILCSGLSHMPPGIGKLSGLRTLNLFIVRSEEGHSLKELHDLNLCQRELSIKGLECVGNVEEAKGVNLIGKKELRVLSLRWGYVYSGSEIKPMGVDAEQVIEALKPHSNLMKLEVWGYIGSHFPSWMKDVSCINNLVSLKLEDFSNCVQLPALGKLPSLEKLEIKGMECVEYMDDDECYDGVEAKAFVSLKTLQLYRMPKLERLLKRDGGEMFPHLHKLRIFGCPKLTLPCLPSVEELFISRCEEELVESISSLCGLKSLTIFECLKLKELPTQLKSLHTLEELVLFGCDELECIPEQVLEALNSLRTLEIHMCRALKCLPEAIQHLTSLERLSIRHLLPPTPGTLVTLEVSSPPTKQV</sequence>
<dbReference type="SUPFAM" id="SSF52047">
    <property type="entry name" value="RNI-like"/>
    <property type="match status" value="1"/>
</dbReference>
<evidence type="ECO:0000256" key="3">
    <source>
        <dbReference type="ARBA" id="ARBA00022741"/>
    </source>
</evidence>
<proteinExistence type="predicted"/>
<dbReference type="Proteomes" id="UP000634136">
    <property type="component" value="Unassembled WGS sequence"/>
</dbReference>
<dbReference type="Gene3D" id="1.20.5.4130">
    <property type="match status" value="1"/>
</dbReference>
<feature type="domain" description="Disease resistance N-terminal" evidence="7">
    <location>
        <begin position="6"/>
        <end position="84"/>
    </location>
</feature>
<dbReference type="PRINTS" id="PR00364">
    <property type="entry name" value="DISEASERSIST"/>
</dbReference>
<dbReference type="InterPro" id="IPR041118">
    <property type="entry name" value="Rx_N"/>
</dbReference>
<dbReference type="GO" id="GO:0005524">
    <property type="term" value="F:ATP binding"/>
    <property type="evidence" value="ECO:0007669"/>
    <property type="project" value="UniProtKB-KW"/>
</dbReference>
<comment type="caution">
    <text evidence="9">The sequence shown here is derived from an EMBL/GenBank/DDBJ whole genome shotgun (WGS) entry which is preliminary data.</text>
</comment>
<reference evidence="9" key="1">
    <citation type="submission" date="2020-09" db="EMBL/GenBank/DDBJ databases">
        <title>Genome-Enabled Discovery of Anthraquinone Biosynthesis in Senna tora.</title>
        <authorList>
            <person name="Kang S.-H."/>
            <person name="Pandey R.P."/>
            <person name="Lee C.-M."/>
            <person name="Sim J.-S."/>
            <person name="Jeong J.-T."/>
            <person name="Choi B.-S."/>
            <person name="Jung M."/>
            <person name="Ginzburg D."/>
            <person name="Zhao K."/>
            <person name="Won S.Y."/>
            <person name="Oh T.-J."/>
            <person name="Yu Y."/>
            <person name="Kim N.-H."/>
            <person name="Lee O.R."/>
            <person name="Lee T.-H."/>
            <person name="Bashyal P."/>
            <person name="Kim T.-S."/>
            <person name="Lee W.-H."/>
            <person name="Kawkins C."/>
            <person name="Kim C.-K."/>
            <person name="Kim J.S."/>
            <person name="Ahn B.O."/>
            <person name="Rhee S.Y."/>
            <person name="Sohng J.K."/>
        </authorList>
    </citation>
    <scope>NUCLEOTIDE SEQUENCE</scope>
    <source>
        <tissue evidence="9">Leaf</tissue>
    </source>
</reference>
<feature type="domain" description="NB-ARC" evidence="6">
    <location>
        <begin position="163"/>
        <end position="307"/>
    </location>
</feature>
<dbReference type="InterPro" id="IPR002182">
    <property type="entry name" value="NB-ARC"/>
</dbReference>
<evidence type="ECO:0000256" key="5">
    <source>
        <dbReference type="ARBA" id="ARBA00022840"/>
    </source>
</evidence>
<dbReference type="InterPro" id="IPR056789">
    <property type="entry name" value="LRR_R13L1-DRL21"/>
</dbReference>
<evidence type="ECO:0000259" key="7">
    <source>
        <dbReference type="Pfam" id="PF18052"/>
    </source>
</evidence>
<dbReference type="InterPro" id="IPR032675">
    <property type="entry name" value="LRR_dom_sf"/>
</dbReference>
<keyword evidence="2" id="KW-0677">Repeat</keyword>
<accession>A0A834T3M6</accession>
<dbReference type="SUPFAM" id="SSF52058">
    <property type="entry name" value="L domain-like"/>
    <property type="match status" value="1"/>
</dbReference>
<dbReference type="EMBL" id="JAAIUW010000009">
    <property type="protein sequence ID" value="KAF7815708.1"/>
    <property type="molecule type" value="Genomic_DNA"/>
</dbReference>
<dbReference type="Pfam" id="PF00931">
    <property type="entry name" value="NB-ARC"/>
    <property type="match status" value="1"/>
</dbReference>
<dbReference type="Pfam" id="PF18052">
    <property type="entry name" value="Rx_N"/>
    <property type="match status" value="1"/>
</dbReference>
<keyword evidence="1" id="KW-0433">Leucine-rich repeat</keyword>
<evidence type="ECO:0000259" key="6">
    <source>
        <dbReference type="Pfam" id="PF00931"/>
    </source>
</evidence>
<evidence type="ECO:0000256" key="4">
    <source>
        <dbReference type="ARBA" id="ARBA00022821"/>
    </source>
</evidence>
<evidence type="ECO:0000256" key="2">
    <source>
        <dbReference type="ARBA" id="ARBA00022737"/>
    </source>
</evidence>
<protein>
    <submittedName>
        <fullName evidence="9">Putative disease resistance protein RGA1</fullName>
    </submittedName>
</protein>
<name>A0A834T3M6_9FABA</name>
<keyword evidence="5" id="KW-0067">ATP-binding</keyword>
<dbReference type="PANTHER" id="PTHR36766:SF42">
    <property type="entry name" value="NB-ARC DOMAIN DISEASE RESISTANCE PROTEIN"/>
    <property type="match status" value="1"/>
</dbReference>
<evidence type="ECO:0000259" key="8">
    <source>
        <dbReference type="Pfam" id="PF25019"/>
    </source>
</evidence>
<dbReference type="FunFam" id="3.40.50.300:FF:001091">
    <property type="entry name" value="Probable disease resistance protein At1g61300"/>
    <property type="match status" value="1"/>
</dbReference>
<dbReference type="PANTHER" id="PTHR36766">
    <property type="entry name" value="PLANT BROAD-SPECTRUM MILDEW RESISTANCE PROTEIN RPW8"/>
    <property type="match status" value="1"/>
</dbReference>
<dbReference type="GO" id="GO:0006952">
    <property type="term" value="P:defense response"/>
    <property type="evidence" value="ECO:0007669"/>
    <property type="project" value="UniProtKB-KW"/>
</dbReference>
<dbReference type="GO" id="GO:0051707">
    <property type="term" value="P:response to other organism"/>
    <property type="evidence" value="ECO:0007669"/>
    <property type="project" value="UniProtKB-ARBA"/>
</dbReference>